<name>A0AA35VWD1_LACSI</name>
<dbReference type="InterPro" id="IPR002710">
    <property type="entry name" value="Dilute_dom"/>
</dbReference>
<dbReference type="EMBL" id="OX465077">
    <property type="protein sequence ID" value="CAI9269577.1"/>
    <property type="molecule type" value="Genomic_DNA"/>
</dbReference>
<keyword evidence="3" id="KW-1185">Reference proteome</keyword>
<dbReference type="InterPro" id="IPR052072">
    <property type="entry name" value="Vascular_dev_regulator"/>
</dbReference>
<feature type="domain" description="Dilute" evidence="1">
    <location>
        <begin position="1"/>
        <end position="176"/>
    </location>
</feature>
<dbReference type="Proteomes" id="UP001177003">
    <property type="component" value="Chromosome 1"/>
</dbReference>
<proteinExistence type="predicted"/>
<dbReference type="Pfam" id="PF01843">
    <property type="entry name" value="DIL"/>
    <property type="match status" value="1"/>
</dbReference>
<accession>A0AA35VWD1</accession>
<protein>
    <recommendedName>
        <fullName evidence="1">Dilute domain-containing protein</fullName>
    </recommendedName>
</protein>
<dbReference type="PANTHER" id="PTHR16027:SF6">
    <property type="entry name" value="DILUTE DOMAIN-CONTAINING PROTEIN"/>
    <property type="match status" value="1"/>
</dbReference>
<gene>
    <name evidence="2" type="ORF">LSALG_LOCUS9946</name>
</gene>
<reference evidence="2" key="1">
    <citation type="submission" date="2023-04" db="EMBL/GenBank/DDBJ databases">
        <authorList>
            <person name="Vijverberg K."/>
            <person name="Xiong W."/>
            <person name="Schranz E."/>
        </authorList>
    </citation>
    <scope>NUCLEOTIDE SEQUENCE</scope>
</reference>
<sequence>MVIGKTRAFLIGDLRTQLLHSRLQCRSATMTPPSDWCCNSSGYDIGIDSSGSLVHLPSTLLHLLRLLSLLLRCECCSFSNGEYVKAGLAKQDHWCFNATYEQYSVSAWDELKHIQQAIAFLVIHQKPKKTLGEISHDVCLVMTSMGHKASPQMDLQDMLVVLSVVLVTYLNMLVENFSLEALLGRLRKVQFKRHFSQSSKFCLGSEGSLHTVVSDKEYGIITNCLAMNLGEQPNLPLPFRDINSDNSDTIRLLADKVDMTSQVFL</sequence>
<dbReference type="SMART" id="SM01132">
    <property type="entry name" value="DIL"/>
    <property type="match status" value="1"/>
</dbReference>
<dbReference type="PANTHER" id="PTHR16027">
    <property type="entry name" value="DILUTE DOMAIN-CONTAINING PROTEIN YPR089W"/>
    <property type="match status" value="1"/>
</dbReference>
<evidence type="ECO:0000259" key="1">
    <source>
        <dbReference type="PROSITE" id="PS51126"/>
    </source>
</evidence>
<evidence type="ECO:0000313" key="3">
    <source>
        <dbReference type="Proteomes" id="UP001177003"/>
    </source>
</evidence>
<dbReference type="AlphaFoldDB" id="A0AA35VWD1"/>
<organism evidence="2 3">
    <name type="scientific">Lactuca saligna</name>
    <name type="common">Willowleaf lettuce</name>
    <dbReference type="NCBI Taxonomy" id="75948"/>
    <lineage>
        <taxon>Eukaryota</taxon>
        <taxon>Viridiplantae</taxon>
        <taxon>Streptophyta</taxon>
        <taxon>Embryophyta</taxon>
        <taxon>Tracheophyta</taxon>
        <taxon>Spermatophyta</taxon>
        <taxon>Magnoliopsida</taxon>
        <taxon>eudicotyledons</taxon>
        <taxon>Gunneridae</taxon>
        <taxon>Pentapetalae</taxon>
        <taxon>asterids</taxon>
        <taxon>campanulids</taxon>
        <taxon>Asterales</taxon>
        <taxon>Asteraceae</taxon>
        <taxon>Cichorioideae</taxon>
        <taxon>Cichorieae</taxon>
        <taxon>Lactucinae</taxon>
        <taxon>Lactuca</taxon>
    </lineage>
</organism>
<dbReference type="PROSITE" id="PS51126">
    <property type="entry name" value="DILUTE"/>
    <property type="match status" value="1"/>
</dbReference>
<evidence type="ECO:0000313" key="2">
    <source>
        <dbReference type="EMBL" id="CAI9269577.1"/>
    </source>
</evidence>